<name>A0ABT9MB64_9DEIO</name>
<evidence type="ECO:0000313" key="1">
    <source>
        <dbReference type="EMBL" id="MDP9763832.1"/>
    </source>
</evidence>
<comment type="caution">
    <text evidence="1">The sequence shown here is derived from an EMBL/GenBank/DDBJ whole genome shotgun (WGS) entry which is preliminary data.</text>
</comment>
<proteinExistence type="predicted"/>
<reference evidence="1 2" key="1">
    <citation type="submission" date="2023-07" db="EMBL/GenBank/DDBJ databases">
        <title>Genomic Encyclopedia of Type Strains, Phase IV (KMG-IV): sequencing the most valuable type-strain genomes for metagenomic binning, comparative biology and taxonomic classification.</title>
        <authorList>
            <person name="Goeker M."/>
        </authorList>
    </citation>
    <scope>NUCLEOTIDE SEQUENCE [LARGE SCALE GENOMIC DNA]</scope>
    <source>
        <strain evidence="1 2">NIO-1023</strain>
    </source>
</reference>
<protein>
    <submittedName>
        <fullName evidence="1">Uncharacterized protein</fullName>
    </submittedName>
</protein>
<keyword evidence="2" id="KW-1185">Reference proteome</keyword>
<gene>
    <name evidence="1" type="ORF">QO006_001249</name>
</gene>
<dbReference type="Proteomes" id="UP001232163">
    <property type="component" value="Unassembled WGS sequence"/>
</dbReference>
<organism evidence="1 2">
    <name type="scientific">Deinococcus enclensis</name>
    <dbReference type="NCBI Taxonomy" id="1049582"/>
    <lineage>
        <taxon>Bacteria</taxon>
        <taxon>Thermotogati</taxon>
        <taxon>Deinococcota</taxon>
        <taxon>Deinococci</taxon>
        <taxon>Deinococcales</taxon>
        <taxon>Deinococcaceae</taxon>
        <taxon>Deinococcus</taxon>
    </lineage>
</organism>
<dbReference type="EMBL" id="JAURUR010000002">
    <property type="protein sequence ID" value="MDP9763832.1"/>
    <property type="molecule type" value="Genomic_DNA"/>
</dbReference>
<evidence type="ECO:0000313" key="2">
    <source>
        <dbReference type="Proteomes" id="UP001232163"/>
    </source>
</evidence>
<dbReference type="RefSeq" id="WP_307464963.1">
    <property type="nucleotide sequence ID" value="NZ_JAURUR010000002.1"/>
</dbReference>
<accession>A0ABT9MB64</accession>
<sequence length="56" mass="5899">MPRPTTHTVTNLVAELAGGLELRRKKKVNPFQAATGGVAPVAELPPAPPVGLIYPR</sequence>